<evidence type="ECO:0000313" key="1">
    <source>
        <dbReference type="EMBL" id="OGG38155.1"/>
    </source>
</evidence>
<reference evidence="1 2" key="1">
    <citation type="journal article" date="2016" name="Nat. Commun.">
        <title>Thousands of microbial genomes shed light on interconnected biogeochemical processes in an aquifer system.</title>
        <authorList>
            <person name="Anantharaman K."/>
            <person name="Brown C.T."/>
            <person name="Hug L.A."/>
            <person name="Sharon I."/>
            <person name="Castelle C.J."/>
            <person name="Probst A.J."/>
            <person name="Thomas B.C."/>
            <person name="Singh A."/>
            <person name="Wilkins M.J."/>
            <person name="Karaoz U."/>
            <person name="Brodie E.L."/>
            <person name="Williams K.H."/>
            <person name="Hubbard S.S."/>
            <person name="Banfield J.F."/>
        </authorList>
    </citation>
    <scope>NUCLEOTIDE SEQUENCE [LARGE SCALE GENOMIC DNA]</scope>
</reference>
<gene>
    <name evidence="1" type="ORF">A2127_02595</name>
</gene>
<dbReference type="Proteomes" id="UP000179324">
    <property type="component" value="Unassembled WGS sequence"/>
</dbReference>
<proteinExistence type="predicted"/>
<organism evidence="1 2">
    <name type="scientific">Candidatus Jorgensenbacteria bacterium GWC1_48_12</name>
    <dbReference type="NCBI Taxonomy" id="1798469"/>
    <lineage>
        <taxon>Bacteria</taxon>
        <taxon>Candidatus Joergenseniibacteriota</taxon>
    </lineage>
</organism>
<dbReference type="AlphaFoldDB" id="A0A1F6BMK3"/>
<comment type="caution">
    <text evidence="1">The sequence shown here is derived from an EMBL/GenBank/DDBJ whole genome shotgun (WGS) entry which is preliminary data.</text>
</comment>
<dbReference type="EMBL" id="MFKI01000025">
    <property type="protein sequence ID" value="OGG38155.1"/>
    <property type="molecule type" value="Genomic_DNA"/>
</dbReference>
<accession>A0A1F6BMK3</accession>
<protein>
    <submittedName>
        <fullName evidence="1">Uncharacterized protein</fullName>
    </submittedName>
</protein>
<sequence>MNAETKICKQCGGRFEITADEKALYEKIGIPVPGECFKCRMQHLFAFWMFGKFRKGKSSLSGKDLITILPEKTRYPVYTSHEWFSDEWDPMDYGQKYDSNRSFFKQFKELQERVPRPHQTGKNNLSCDWCDDVWDSKNCYLTRAIIGCENLSYSYRNVNVKDSFDVTYCYNTDKSYDITFCFNCHKLKYSLNSRDCLNSSFLFDCRNVQDSFMCWNLRNRQYYFFNEPYSKDEYLKKIKAFNLGSRKIIEELKTKFNEIIRDKAVHRANFNVRSENSIGNYLTNCNRCHNLFHWEDSENCYNSMRGFKTKNCIDLAGSGEAELCGMGAMVFIGGYKTNFSSWTNSCTDSEYLDSCMECRECFGCVGVRKKKNCILNKQYSEEEYKRLKAQIIEDMKLGGEYGEFFPYSLAYGGYNLTTAQIYFPKTKETVISMGGTWDEAEDKTADGISPEKLPDDIADVENGITGQALICPKTGYRFNIASHELSFYKEMNIPLPRLHPDYRNIERFKLLTVIDAYPYKCTFCGADVGAYYLPEWGYKRIACIKCYQKEIA</sequence>
<name>A0A1F6BMK3_9BACT</name>
<evidence type="ECO:0000313" key="2">
    <source>
        <dbReference type="Proteomes" id="UP000179324"/>
    </source>
</evidence>